<dbReference type="RefSeq" id="WP_091527138.1">
    <property type="nucleotide sequence ID" value="NZ_LT629772.1"/>
</dbReference>
<dbReference type="InterPro" id="IPR014729">
    <property type="entry name" value="Rossmann-like_a/b/a_fold"/>
</dbReference>
<dbReference type="AlphaFoldDB" id="A0A1H1X651"/>
<keyword evidence="4" id="KW-1185">Reference proteome</keyword>
<dbReference type="STRING" id="630515.SAMN04489812_3946"/>
<gene>
    <name evidence="3" type="ORF">SAMN04489812_3946</name>
</gene>
<proteinExistence type="predicted"/>
<dbReference type="Pfam" id="PF00582">
    <property type="entry name" value="Usp"/>
    <property type="match status" value="1"/>
</dbReference>
<reference evidence="3 4" key="1">
    <citation type="submission" date="2016-10" db="EMBL/GenBank/DDBJ databases">
        <authorList>
            <person name="de Groot N.N."/>
        </authorList>
    </citation>
    <scope>NUCLEOTIDE SEQUENCE [LARGE SCALE GENOMIC DNA]</scope>
    <source>
        <strain evidence="3 4">DSM 21800</strain>
    </source>
</reference>
<evidence type="ECO:0000313" key="4">
    <source>
        <dbReference type="Proteomes" id="UP000199103"/>
    </source>
</evidence>
<evidence type="ECO:0000256" key="1">
    <source>
        <dbReference type="SAM" id="MobiDB-lite"/>
    </source>
</evidence>
<dbReference type="Gene3D" id="3.40.50.620">
    <property type="entry name" value="HUPs"/>
    <property type="match status" value="1"/>
</dbReference>
<dbReference type="SUPFAM" id="SSF52402">
    <property type="entry name" value="Adenine nucleotide alpha hydrolases-like"/>
    <property type="match status" value="1"/>
</dbReference>
<feature type="domain" description="UspA" evidence="2">
    <location>
        <begin position="18"/>
        <end position="151"/>
    </location>
</feature>
<dbReference type="Proteomes" id="UP000199103">
    <property type="component" value="Chromosome I"/>
</dbReference>
<organism evidence="3 4">
    <name type="scientific">Microlunatus soli</name>
    <dbReference type="NCBI Taxonomy" id="630515"/>
    <lineage>
        <taxon>Bacteria</taxon>
        <taxon>Bacillati</taxon>
        <taxon>Actinomycetota</taxon>
        <taxon>Actinomycetes</taxon>
        <taxon>Propionibacteriales</taxon>
        <taxon>Propionibacteriaceae</taxon>
        <taxon>Microlunatus</taxon>
    </lineage>
</organism>
<evidence type="ECO:0000259" key="2">
    <source>
        <dbReference type="Pfam" id="PF00582"/>
    </source>
</evidence>
<dbReference type="OrthoDB" id="3828911at2"/>
<feature type="region of interest" description="Disordered" evidence="1">
    <location>
        <begin position="176"/>
        <end position="200"/>
    </location>
</feature>
<evidence type="ECO:0000313" key="3">
    <source>
        <dbReference type="EMBL" id="SDT04788.1"/>
    </source>
</evidence>
<accession>A0A1H1X651</accession>
<dbReference type="InterPro" id="IPR006016">
    <property type="entry name" value="UspA"/>
</dbReference>
<protein>
    <submittedName>
        <fullName evidence="3">Universal stress protein family protein</fullName>
    </submittedName>
</protein>
<sequence length="200" mass="20965">MSQTQSDEVVEQPDRPLVVVGVSQTSHSPVALRWAADYAGVIGANLLAVRAWRPSHPPSAASGRPAAVSRDVAGEREYAASALYDDVQQAIGPEHAAHSEIREGTPLSVLTALSRIAALLVIDAPRRTDLSTTPMLAHRLVYNAACPVVVMPPRISQQPDSPLVTAGKWLARGFVESAGTSGRPGIRPPSRSTGGGSAPE</sequence>
<name>A0A1H1X651_9ACTN</name>
<dbReference type="EMBL" id="LT629772">
    <property type="protein sequence ID" value="SDT04788.1"/>
    <property type="molecule type" value="Genomic_DNA"/>
</dbReference>